<dbReference type="CDD" id="cd08964">
    <property type="entry name" value="L-asparaginase_II"/>
    <property type="match status" value="1"/>
</dbReference>
<evidence type="ECO:0000259" key="10">
    <source>
        <dbReference type="Pfam" id="PF00710"/>
    </source>
</evidence>
<comment type="similarity">
    <text evidence="1">Belongs to the asparaginase 1 family.</text>
</comment>
<gene>
    <name evidence="12" type="ORF">D5F11_018220</name>
</gene>
<evidence type="ECO:0000256" key="7">
    <source>
        <dbReference type="PIRSR" id="PIRSR001220-2"/>
    </source>
</evidence>
<dbReference type="PIRSF" id="PIRSF001220">
    <property type="entry name" value="L-ASNase_gatD"/>
    <property type="match status" value="1"/>
</dbReference>
<dbReference type="InterPro" id="IPR004550">
    <property type="entry name" value="AsnASE_II"/>
</dbReference>
<feature type="binding site" evidence="7">
    <location>
        <begin position="88"/>
        <end position="89"/>
    </location>
    <ligand>
        <name>substrate</name>
    </ligand>
</feature>
<dbReference type="InterPro" id="IPR027474">
    <property type="entry name" value="L-asparaginase_N"/>
</dbReference>
<dbReference type="EMBL" id="QYTW02000022">
    <property type="protein sequence ID" value="RST58209.1"/>
    <property type="molecule type" value="Genomic_DNA"/>
</dbReference>
<dbReference type="InterPro" id="IPR027475">
    <property type="entry name" value="Asparaginase/glutaminase_AS2"/>
</dbReference>
<comment type="catalytic activity">
    <reaction evidence="5">
        <text>L-asparagine + H2O = L-aspartate + NH4(+)</text>
        <dbReference type="Rhea" id="RHEA:21016"/>
        <dbReference type="ChEBI" id="CHEBI:15377"/>
        <dbReference type="ChEBI" id="CHEBI:28938"/>
        <dbReference type="ChEBI" id="CHEBI:29991"/>
        <dbReference type="ChEBI" id="CHEBI:58048"/>
        <dbReference type="EC" id="3.5.1.1"/>
    </reaction>
</comment>
<evidence type="ECO:0000256" key="1">
    <source>
        <dbReference type="ARBA" id="ARBA00010518"/>
    </source>
</evidence>
<evidence type="ECO:0000256" key="2">
    <source>
        <dbReference type="ARBA" id="ARBA00011881"/>
    </source>
</evidence>
<dbReference type="SFLD" id="SFLDS00057">
    <property type="entry name" value="Glutaminase/Asparaginase"/>
    <property type="match status" value="1"/>
</dbReference>
<feature type="active site" evidence="9">
    <location>
        <position position="88"/>
    </location>
</feature>
<dbReference type="FunFam" id="3.40.50.1170:FF:000001">
    <property type="entry name" value="L-asparaginase 2"/>
    <property type="match status" value="1"/>
</dbReference>
<dbReference type="InterPro" id="IPR036152">
    <property type="entry name" value="Asp/glu_Ase-like_sf"/>
</dbReference>
<feature type="domain" description="L-asparaginase N-terminal" evidence="10">
    <location>
        <begin position="3"/>
        <end position="192"/>
    </location>
</feature>
<comment type="subunit">
    <text evidence="2">Homotetramer.</text>
</comment>
<dbReference type="PANTHER" id="PTHR11707">
    <property type="entry name" value="L-ASPARAGINASE"/>
    <property type="match status" value="1"/>
</dbReference>
<dbReference type="Gene3D" id="3.40.50.1170">
    <property type="entry name" value="L-asparaginase, N-terminal domain"/>
    <property type="match status" value="1"/>
</dbReference>
<protein>
    <recommendedName>
        <fullName evidence="3">asparaginase</fullName>
        <ecNumber evidence="3">3.5.1.1</ecNumber>
    </recommendedName>
</protein>
<evidence type="ECO:0000256" key="6">
    <source>
        <dbReference type="PIRSR" id="PIRSR001220-1"/>
    </source>
</evidence>
<dbReference type="PROSITE" id="PS51732">
    <property type="entry name" value="ASN_GLN_ASE_3"/>
    <property type="match status" value="1"/>
</dbReference>
<dbReference type="Pfam" id="PF00710">
    <property type="entry name" value="Asparaginase"/>
    <property type="match status" value="1"/>
</dbReference>
<dbReference type="PANTHER" id="PTHR11707:SF28">
    <property type="entry name" value="60 KDA LYSOPHOSPHOLIPASE"/>
    <property type="match status" value="1"/>
</dbReference>
<evidence type="ECO:0000256" key="4">
    <source>
        <dbReference type="ARBA" id="ARBA00022801"/>
    </source>
</evidence>
<proteinExistence type="inferred from homology"/>
<dbReference type="SUPFAM" id="SSF53774">
    <property type="entry name" value="Glutaminase/Asparaginase"/>
    <property type="match status" value="1"/>
</dbReference>
<sequence>MKHILVIHTGGTISMETDAENDTVNIGATNPLTKATEELHKLANLTVKEPLHKPSPHITINDMIKLKALIESECANGDIDGVVITHGTDTMEETAFFLDLTLDTDIPIIMTGAMRSSNESGSDGLYNFMAAIRTAVQEDSKGKGLLVVFNDEIHTAREVTKIHTTNASAFHSVTTGPIGTITNKAIHFHYAPLQQPKIKIIEITKKVGLVKAYAGMDASILNAYSELKYDGIVIEALGQGNLPPSVAEEIKKLLSENIPVVLVSRCFKGVVQDTYSYPGGGGELKKLGVIFCKGLNGQKARLKLLAALMHTSNIEVLRDQYFSN</sequence>
<dbReference type="InterPro" id="IPR037152">
    <property type="entry name" value="L-asparaginase_N_sf"/>
</dbReference>
<dbReference type="OrthoDB" id="9788068at2"/>
<evidence type="ECO:0000256" key="3">
    <source>
        <dbReference type="ARBA" id="ARBA00012920"/>
    </source>
</evidence>
<dbReference type="FunFam" id="3.40.50.40:FF:000003">
    <property type="entry name" value="L-asparaginase 2"/>
    <property type="match status" value="1"/>
</dbReference>
<dbReference type="AlphaFoldDB" id="A0A429X4A5"/>
<dbReference type="Gene3D" id="3.40.50.40">
    <property type="match status" value="1"/>
</dbReference>
<dbReference type="Proteomes" id="UP000287296">
    <property type="component" value="Unassembled WGS sequence"/>
</dbReference>
<dbReference type="EC" id="3.5.1.1" evidence="3"/>
<evidence type="ECO:0000313" key="13">
    <source>
        <dbReference type="Proteomes" id="UP000287296"/>
    </source>
</evidence>
<dbReference type="InterPro" id="IPR020827">
    <property type="entry name" value="Asparaginase/glutaminase_AS1"/>
</dbReference>
<dbReference type="RefSeq" id="WP_120117374.1">
    <property type="nucleotide sequence ID" value="NZ_DAMDJW010000002.1"/>
</dbReference>
<dbReference type="PROSITE" id="PS00917">
    <property type="entry name" value="ASN_GLN_ASE_2"/>
    <property type="match status" value="1"/>
</dbReference>
<evidence type="ECO:0000256" key="9">
    <source>
        <dbReference type="PROSITE-ProRule" id="PRU10100"/>
    </source>
</evidence>
<dbReference type="Pfam" id="PF17763">
    <property type="entry name" value="Asparaginase_C"/>
    <property type="match status" value="1"/>
</dbReference>
<dbReference type="PRINTS" id="PR00139">
    <property type="entry name" value="ASNGLNASE"/>
</dbReference>
<comment type="caution">
    <text evidence="12">The sequence shown here is derived from an EMBL/GenBank/DDBJ whole genome shotgun (WGS) entry which is preliminary data.</text>
</comment>
<evidence type="ECO:0000313" key="12">
    <source>
        <dbReference type="EMBL" id="RST58209.1"/>
    </source>
</evidence>
<evidence type="ECO:0000256" key="5">
    <source>
        <dbReference type="ARBA" id="ARBA00049366"/>
    </source>
</evidence>
<dbReference type="GO" id="GO:0006528">
    <property type="term" value="P:asparagine metabolic process"/>
    <property type="evidence" value="ECO:0007669"/>
    <property type="project" value="InterPro"/>
</dbReference>
<dbReference type="PIRSF" id="PIRSF500176">
    <property type="entry name" value="L_ASNase"/>
    <property type="match status" value="1"/>
</dbReference>
<dbReference type="GO" id="GO:0004067">
    <property type="term" value="F:asparaginase activity"/>
    <property type="evidence" value="ECO:0007669"/>
    <property type="project" value="UniProtKB-UniRule"/>
</dbReference>
<accession>A0A429X4A5</accession>
<name>A0A429X4A5_SIMTE</name>
<keyword evidence="4" id="KW-0378">Hydrolase</keyword>
<dbReference type="InterPro" id="IPR040919">
    <property type="entry name" value="Asparaginase_C"/>
</dbReference>
<feature type="binding site" evidence="7">
    <location>
        <position position="55"/>
    </location>
    <ligand>
        <name>substrate</name>
    </ligand>
</feature>
<evidence type="ECO:0000259" key="11">
    <source>
        <dbReference type="Pfam" id="PF17763"/>
    </source>
</evidence>
<evidence type="ECO:0000256" key="8">
    <source>
        <dbReference type="PROSITE-ProRule" id="PRU10099"/>
    </source>
</evidence>
<reference evidence="12 13" key="1">
    <citation type="submission" date="2018-12" db="EMBL/GenBank/DDBJ databases">
        <authorList>
            <person name="Sun L."/>
            <person name="Chen Z."/>
        </authorList>
    </citation>
    <scope>NUCLEOTIDE SEQUENCE [LARGE SCALE GENOMIC DNA]</scope>
    <source>
        <strain evidence="12 13">LMG 29736</strain>
    </source>
</reference>
<feature type="active site" evidence="8">
    <location>
        <position position="12"/>
    </location>
</feature>
<dbReference type="PROSITE" id="PS00144">
    <property type="entry name" value="ASN_GLN_ASE_1"/>
    <property type="match status" value="1"/>
</dbReference>
<feature type="domain" description="Asparaginase/glutaminase C-terminal" evidence="11">
    <location>
        <begin position="206"/>
        <end position="319"/>
    </location>
</feature>
<dbReference type="InterPro" id="IPR006034">
    <property type="entry name" value="Asparaginase/glutaminase-like"/>
</dbReference>
<dbReference type="SMART" id="SM00870">
    <property type="entry name" value="Asparaginase"/>
    <property type="match status" value="1"/>
</dbReference>
<dbReference type="InterPro" id="IPR027473">
    <property type="entry name" value="L-asparaginase_C"/>
</dbReference>
<organism evidence="12 13">
    <name type="scientific">Siminovitchia terrae</name>
    <name type="common">Bacillus terrae</name>
    <dbReference type="NCBI Taxonomy" id="1914933"/>
    <lineage>
        <taxon>Bacteria</taxon>
        <taxon>Bacillati</taxon>
        <taxon>Bacillota</taxon>
        <taxon>Bacilli</taxon>
        <taxon>Bacillales</taxon>
        <taxon>Bacillaceae</taxon>
        <taxon>Siminovitchia</taxon>
    </lineage>
</organism>
<feature type="active site" description="O-isoaspartyl threonine intermediate" evidence="6">
    <location>
        <position position="12"/>
    </location>
</feature>